<dbReference type="CDD" id="cd01347">
    <property type="entry name" value="ligand_gated_channel"/>
    <property type="match status" value="1"/>
</dbReference>
<dbReference type="PANTHER" id="PTHR40980">
    <property type="entry name" value="PLUG DOMAIN-CONTAINING PROTEIN"/>
    <property type="match status" value="1"/>
</dbReference>
<keyword evidence="5 9" id="KW-0798">TonB box</keyword>
<dbReference type="InterPro" id="IPR036942">
    <property type="entry name" value="Beta-barrel_TonB_sf"/>
</dbReference>
<evidence type="ECO:0000256" key="11">
    <source>
        <dbReference type="SAM" id="SignalP"/>
    </source>
</evidence>
<keyword evidence="11" id="KW-0732">Signal</keyword>
<keyword evidence="6 8" id="KW-0472">Membrane</keyword>
<keyword evidence="14" id="KW-0675">Receptor</keyword>
<proteinExistence type="inferred from homology"/>
<dbReference type="Pfam" id="PF07715">
    <property type="entry name" value="Plug"/>
    <property type="match status" value="1"/>
</dbReference>
<dbReference type="InterPro" id="IPR039426">
    <property type="entry name" value="TonB-dep_rcpt-like"/>
</dbReference>
<dbReference type="InterPro" id="IPR000531">
    <property type="entry name" value="Beta-barrel_TonB"/>
</dbReference>
<dbReference type="InterPro" id="IPR012910">
    <property type="entry name" value="Plug_dom"/>
</dbReference>
<protein>
    <submittedName>
        <fullName evidence="14">TonB-dependent receptor</fullName>
    </submittedName>
</protein>
<dbReference type="Gene3D" id="2.170.130.10">
    <property type="entry name" value="TonB-dependent receptor, plug domain"/>
    <property type="match status" value="1"/>
</dbReference>
<dbReference type="GO" id="GO:0009279">
    <property type="term" value="C:cell outer membrane"/>
    <property type="evidence" value="ECO:0007669"/>
    <property type="project" value="UniProtKB-SubCell"/>
</dbReference>
<dbReference type="PROSITE" id="PS52016">
    <property type="entry name" value="TONB_DEPENDENT_REC_3"/>
    <property type="match status" value="1"/>
</dbReference>
<organism evidence="14 15">
    <name type="scientific">Vreelandella andesensis</name>
    <dbReference type="NCBI Taxonomy" id="447567"/>
    <lineage>
        <taxon>Bacteria</taxon>
        <taxon>Pseudomonadati</taxon>
        <taxon>Pseudomonadota</taxon>
        <taxon>Gammaproteobacteria</taxon>
        <taxon>Oceanospirillales</taxon>
        <taxon>Halomonadaceae</taxon>
        <taxon>Vreelandella</taxon>
    </lineage>
</organism>
<gene>
    <name evidence="14" type="ORF">ELY33_06705</name>
</gene>
<evidence type="ECO:0000256" key="9">
    <source>
        <dbReference type="RuleBase" id="RU003357"/>
    </source>
</evidence>
<dbReference type="InterPro" id="IPR037066">
    <property type="entry name" value="Plug_dom_sf"/>
</dbReference>
<comment type="caution">
    <text evidence="14">The sequence shown here is derived from an EMBL/GenBank/DDBJ whole genome shotgun (WGS) entry which is preliminary data.</text>
</comment>
<evidence type="ECO:0000259" key="12">
    <source>
        <dbReference type="Pfam" id="PF00593"/>
    </source>
</evidence>
<keyword evidence="2 8" id="KW-0813">Transport</keyword>
<dbReference type="Pfam" id="PF00593">
    <property type="entry name" value="TonB_dep_Rec_b-barrel"/>
    <property type="match status" value="1"/>
</dbReference>
<keyword evidence="3 8" id="KW-1134">Transmembrane beta strand</keyword>
<feature type="region of interest" description="Disordered" evidence="10">
    <location>
        <begin position="501"/>
        <end position="527"/>
    </location>
</feature>
<evidence type="ECO:0000256" key="2">
    <source>
        <dbReference type="ARBA" id="ARBA00022448"/>
    </source>
</evidence>
<evidence type="ECO:0000259" key="13">
    <source>
        <dbReference type="Pfam" id="PF07715"/>
    </source>
</evidence>
<evidence type="ECO:0000256" key="10">
    <source>
        <dbReference type="SAM" id="MobiDB-lite"/>
    </source>
</evidence>
<sequence>MKMKFSLSPRSVSHSTLVVLSFLITGPTQLALAQATPSPTQSGEDAQMLNPITVFGEVDTSAQRAVQLKASAPNSIEVITAEQLQQYNEQALGDALRRVPGVTYDGANRSREVRLRGLPGEYTQVLVNGRPMIDGESRRGFEVDRIPTGLVERIEVVRSPRASLPGQGAAGTVNIVLKNGVDEMQQSELSVGAGHLEGNGEQGELSFSTATTAGPLDIMLAGSLQRFRRSESKDEFEFDASGAPDGGALELNERRFDQVNLMPRLALQTEQMGRFELDPFYLRTTEFRDDIETDLEADQITRDRVSNENRERVRESYGFRAGWQRHVTKSAKLSLNLDWQRGETDTERDETRFNADGSVNRERQRTELIELEMTRPEATLQVQANDHLLNFGVGAELRGHDETNGEIRNGSQRPPREDRIFQIDEDILFAFAEDVWKVRDNLQVTGGLRLENSETETTDFFGESNANDADFLLPSLNAVFSATPQTDLRIGVARTLRRPDLRDLSPSIDEQDGTAADPDIRGNPQQDPESIWGLDLGVDHYFANDRGHVSLNLFERMFEDKIEKVTEQDGNRFVATPQNVGDARARGIELSARAPLDSIGLNDFTLWGNAGYTDSSVDEINGGSRPFFNQPDAFGNLGLDYFVAPWNTTLGIAVNHTTSVDQTQRLTGGGFLDQSIESRTRLDLSSNTELADGLNLSLSITNLLGQTEDRVDQILDNSGAVISTTRTSEPTYQAVFARLNWTF</sequence>
<accession>A0A433KR79</accession>
<evidence type="ECO:0000256" key="7">
    <source>
        <dbReference type="ARBA" id="ARBA00023237"/>
    </source>
</evidence>
<feature type="signal peptide" evidence="11">
    <location>
        <begin position="1"/>
        <end position="30"/>
    </location>
</feature>
<comment type="similarity">
    <text evidence="8 9">Belongs to the TonB-dependent receptor family.</text>
</comment>
<dbReference type="SUPFAM" id="SSF56935">
    <property type="entry name" value="Porins"/>
    <property type="match status" value="1"/>
</dbReference>
<dbReference type="AlphaFoldDB" id="A0A433KR79"/>
<evidence type="ECO:0000256" key="6">
    <source>
        <dbReference type="ARBA" id="ARBA00023136"/>
    </source>
</evidence>
<keyword evidence="4 8" id="KW-0812">Transmembrane</keyword>
<name>A0A433KR79_9GAMM</name>
<evidence type="ECO:0000256" key="4">
    <source>
        <dbReference type="ARBA" id="ARBA00022692"/>
    </source>
</evidence>
<reference evidence="14 15" key="1">
    <citation type="submission" date="2018-12" db="EMBL/GenBank/DDBJ databases">
        <title>three novel Halomonas strain isolated from plants.</title>
        <authorList>
            <person name="Sun C."/>
        </authorList>
    </citation>
    <scope>NUCLEOTIDE SEQUENCE [LARGE SCALE GENOMIC DNA]</scope>
    <source>
        <strain evidence="14 15">DSM 19434</strain>
    </source>
</reference>
<evidence type="ECO:0000313" key="15">
    <source>
        <dbReference type="Proteomes" id="UP000287336"/>
    </source>
</evidence>
<feature type="domain" description="TonB-dependent receptor-like beta-barrel" evidence="12">
    <location>
        <begin position="300"/>
        <end position="703"/>
    </location>
</feature>
<dbReference type="OrthoDB" id="127311at2"/>
<feature type="domain" description="TonB-dependent receptor plug" evidence="13">
    <location>
        <begin position="70"/>
        <end position="173"/>
    </location>
</feature>
<dbReference type="EMBL" id="RZHG01000012">
    <property type="protein sequence ID" value="RUR32098.1"/>
    <property type="molecule type" value="Genomic_DNA"/>
</dbReference>
<evidence type="ECO:0000256" key="3">
    <source>
        <dbReference type="ARBA" id="ARBA00022452"/>
    </source>
</evidence>
<dbReference type="Gene3D" id="2.40.170.20">
    <property type="entry name" value="TonB-dependent receptor, beta-barrel domain"/>
    <property type="match status" value="1"/>
</dbReference>
<keyword evidence="15" id="KW-1185">Reference proteome</keyword>
<evidence type="ECO:0000256" key="5">
    <source>
        <dbReference type="ARBA" id="ARBA00023077"/>
    </source>
</evidence>
<evidence type="ECO:0000256" key="1">
    <source>
        <dbReference type="ARBA" id="ARBA00004571"/>
    </source>
</evidence>
<evidence type="ECO:0000256" key="8">
    <source>
        <dbReference type="PROSITE-ProRule" id="PRU01360"/>
    </source>
</evidence>
<keyword evidence="7 8" id="KW-0998">Cell outer membrane</keyword>
<dbReference type="RefSeq" id="WP_126945789.1">
    <property type="nucleotide sequence ID" value="NZ_RZHG01000012.1"/>
</dbReference>
<dbReference type="Proteomes" id="UP000287336">
    <property type="component" value="Unassembled WGS sequence"/>
</dbReference>
<comment type="subcellular location">
    <subcellularLocation>
        <location evidence="1 8">Cell outer membrane</location>
        <topology evidence="1 8">Multi-pass membrane protein</topology>
    </subcellularLocation>
</comment>
<dbReference type="PANTHER" id="PTHR40980:SF4">
    <property type="entry name" value="TONB-DEPENDENT RECEPTOR-LIKE BETA-BARREL DOMAIN-CONTAINING PROTEIN"/>
    <property type="match status" value="1"/>
</dbReference>
<evidence type="ECO:0000313" key="14">
    <source>
        <dbReference type="EMBL" id="RUR32098.1"/>
    </source>
</evidence>
<feature type="chain" id="PRO_5019157296" evidence="11">
    <location>
        <begin position="31"/>
        <end position="743"/>
    </location>
</feature>